<dbReference type="AlphaFoldDB" id="A0A0B1TPH5"/>
<keyword evidence="1" id="KW-0472">Membrane</keyword>
<accession>A0A0B1TPH5</accession>
<evidence type="ECO:0000256" key="1">
    <source>
        <dbReference type="SAM" id="Phobius"/>
    </source>
</evidence>
<reference evidence="2 3" key="1">
    <citation type="submission" date="2014-03" db="EMBL/GenBank/DDBJ databases">
        <title>Draft genome of the hookworm Oesophagostomum dentatum.</title>
        <authorList>
            <person name="Mitreva M."/>
        </authorList>
    </citation>
    <scope>NUCLEOTIDE SEQUENCE [LARGE SCALE GENOMIC DNA]</scope>
    <source>
        <strain evidence="2 3">OD-Hann</strain>
    </source>
</reference>
<organism evidence="2 3">
    <name type="scientific">Oesophagostomum dentatum</name>
    <name type="common">Nodular worm</name>
    <dbReference type="NCBI Taxonomy" id="61180"/>
    <lineage>
        <taxon>Eukaryota</taxon>
        <taxon>Metazoa</taxon>
        <taxon>Ecdysozoa</taxon>
        <taxon>Nematoda</taxon>
        <taxon>Chromadorea</taxon>
        <taxon>Rhabditida</taxon>
        <taxon>Rhabditina</taxon>
        <taxon>Rhabditomorpha</taxon>
        <taxon>Strongyloidea</taxon>
        <taxon>Strongylidae</taxon>
        <taxon>Oesophagostomum</taxon>
    </lineage>
</organism>
<protein>
    <submittedName>
        <fullName evidence="2">Uncharacterized protein</fullName>
    </submittedName>
</protein>
<keyword evidence="3" id="KW-1185">Reference proteome</keyword>
<name>A0A0B1TPH5_OESDE</name>
<dbReference type="Proteomes" id="UP000053660">
    <property type="component" value="Unassembled WGS sequence"/>
</dbReference>
<sequence length="69" mass="7851">MLLVQLQPTGSMDRLTGEHIGLFLLLELEAQMAIALFTSPLLGLSLTFPTTTINSYVPMFPILFYYYFF</sequence>
<keyword evidence="1" id="KW-0812">Transmembrane</keyword>
<evidence type="ECO:0000313" key="2">
    <source>
        <dbReference type="EMBL" id="KHJ97300.1"/>
    </source>
</evidence>
<proteinExistence type="predicted"/>
<dbReference type="EMBL" id="KN549476">
    <property type="protein sequence ID" value="KHJ97300.1"/>
    <property type="molecule type" value="Genomic_DNA"/>
</dbReference>
<keyword evidence="1" id="KW-1133">Transmembrane helix</keyword>
<evidence type="ECO:0000313" key="3">
    <source>
        <dbReference type="Proteomes" id="UP000053660"/>
    </source>
</evidence>
<gene>
    <name evidence="2" type="ORF">OESDEN_02722</name>
</gene>
<feature type="transmembrane region" description="Helical" evidence="1">
    <location>
        <begin position="20"/>
        <end position="42"/>
    </location>
</feature>
<feature type="transmembrane region" description="Helical" evidence="1">
    <location>
        <begin position="48"/>
        <end position="68"/>
    </location>
</feature>